<evidence type="ECO:0000313" key="3">
    <source>
        <dbReference type="Proteomes" id="UP000266841"/>
    </source>
</evidence>
<reference evidence="2 3" key="1">
    <citation type="journal article" date="2012" name="Genome Biol.">
        <title>Genome and low-iron response of an oceanic diatom adapted to chronic iron limitation.</title>
        <authorList>
            <person name="Lommer M."/>
            <person name="Specht M."/>
            <person name="Roy A.S."/>
            <person name="Kraemer L."/>
            <person name="Andreson R."/>
            <person name="Gutowska M.A."/>
            <person name="Wolf J."/>
            <person name="Bergner S.V."/>
            <person name="Schilhabel M.B."/>
            <person name="Klostermeier U.C."/>
            <person name="Beiko R.G."/>
            <person name="Rosenstiel P."/>
            <person name="Hippler M."/>
            <person name="Laroche J."/>
        </authorList>
    </citation>
    <scope>NUCLEOTIDE SEQUENCE [LARGE SCALE GENOMIC DNA]</scope>
    <source>
        <strain evidence="2 3">CCMP1005</strain>
    </source>
</reference>
<dbReference type="Proteomes" id="UP000266841">
    <property type="component" value="Unassembled WGS sequence"/>
</dbReference>
<organism evidence="2 3">
    <name type="scientific">Thalassiosira oceanica</name>
    <name type="common">Marine diatom</name>
    <dbReference type="NCBI Taxonomy" id="159749"/>
    <lineage>
        <taxon>Eukaryota</taxon>
        <taxon>Sar</taxon>
        <taxon>Stramenopiles</taxon>
        <taxon>Ochrophyta</taxon>
        <taxon>Bacillariophyta</taxon>
        <taxon>Coscinodiscophyceae</taxon>
        <taxon>Thalassiosirophycidae</taxon>
        <taxon>Thalassiosirales</taxon>
        <taxon>Thalassiosiraceae</taxon>
        <taxon>Thalassiosira</taxon>
    </lineage>
</organism>
<name>K0SN07_THAOC</name>
<feature type="compositionally biased region" description="Low complexity" evidence="1">
    <location>
        <begin position="245"/>
        <end position="258"/>
    </location>
</feature>
<evidence type="ECO:0000256" key="1">
    <source>
        <dbReference type="SAM" id="MobiDB-lite"/>
    </source>
</evidence>
<dbReference type="AlphaFoldDB" id="K0SN07"/>
<sequence length="268" mass="28217">MANIGRRCAKEVSEVCIPDQNLPPFTILESAEAVGPGITVVFGLKVERGMKRQSIARSGNAGFGNRRFSNEYLRPAESQVNYKYVQMDVEALNDGLSPKFIDSMGVAVASHGLSIAAVVVALESARECQHSEPPGLGLIQVVNPGCTAKNGHSTTAKEEWSTDPYGRTMLHAPLEGDPSLDPPRSSGDTCSVWIGSSVEEQGPPAPRLASAAGGTPITAPHVPAPPRRGSERCGARDSSKDHRLSIGAAGSATIGTSGEIKIRPRRPS</sequence>
<protein>
    <submittedName>
        <fullName evidence="2">Uncharacterized protein</fullName>
    </submittedName>
</protein>
<gene>
    <name evidence="2" type="ORF">THAOC_12707</name>
</gene>
<feature type="compositionally biased region" description="Basic and acidic residues" evidence="1">
    <location>
        <begin position="228"/>
        <end position="244"/>
    </location>
</feature>
<comment type="caution">
    <text evidence="2">The sequence shown here is derived from an EMBL/GenBank/DDBJ whole genome shotgun (WGS) entry which is preliminary data.</text>
</comment>
<keyword evidence="3" id="KW-1185">Reference proteome</keyword>
<proteinExistence type="predicted"/>
<evidence type="ECO:0000313" key="2">
    <source>
        <dbReference type="EMBL" id="EJK66379.1"/>
    </source>
</evidence>
<feature type="region of interest" description="Disordered" evidence="1">
    <location>
        <begin position="150"/>
        <end position="268"/>
    </location>
</feature>
<accession>K0SN07</accession>
<dbReference type="EMBL" id="AGNL01015013">
    <property type="protein sequence ID" value="EJK66379.1"/>
    <property type="molecule type" value="Genomic_DNA"/>
</dbReference>